<keyword evidence="2" id="KW-1185">Reference proteome</keyword>
<name>A0A0H2REV6_9AGAM</name>
<dbReference type="Proteomes" id="UP000053477">
    <property type="component" value="Unassembled WGS sequence"/>
</dbReference>
<accession>A0A0H2REV6</accession>
<gene>
    <name evidence="1" type="ORF">SCHPADRAFT_623724</name>
</gene>
<sequence>MAPAAHRSLLFFQCFAGRLPSLVASRQSRPRHAFDIEAQDKFGVYRNCYPVSKRVCETLQILARPLSHPDQTINRAPARSTSCSFRSKRREKVCDGATSWNDGLETITLRPYNASSP</sequence>
<protein>
    <submittedName>
        <fullName evidence="1">Uncharacterized protein</fullName>
    </submittedName>
</protein>
<dbReference type="AlphaFoldDB" id="A0A0H2REV6"/>
<proteinExistence type="predicted"/>
<organism evidence="1 2">
    <name type="scientific">Schizopora paradoxa</name>
    <dbReference type="NCBI Taxonomy" id="27342"/>
    <lineage>
        <taxon>Eukaryota</taxon>
        <taxon>Fungi</taxon>
        <taxon>Dikarya</taxon>
        <taxon>Basidiomycota</taxon>
        <taxon>Agaricomycotina</taxon>
        <taxon>Agaricomycetes</taxon>
        <taxon>Hymenochaetales</taxon>
        <taxon>Schizoporaceae</taxon>
        <taxon>Schizopora</taxon>
    </lineage>
</organism>
<dbReference type="InParanoid" id="A0A0H2REV6"/>
<evidence type="ECO:0000313" key="1">
    <source>
        <dbReference type="EMBL" id="KLO08058.1"/>
    </source>
</evidence>
<evidence type="ECO:0000313" key="2">
    <source>
        <dbReference type="Proteomes" id="UP000053477"/>
    </source>
</evidence>
<reference evidence="1 2" key="1">
    <citation type="submission" date="2015-04" db="EMBL/GenBank/DDBJ databases">
        <title>Complete genome sequence of Schizopora paradoxa KUC8140, a cosmopolitan wood degrader in East Asia.</title>
        <authorList>
            <consortium name="DOE Joint Genome Institute"/>
            <person name="Min B."/>
            <person name="Park H."/>
            <person name="Jang Y."/>
            <person name="Kim J.-J."/>
            <person name="Kim K.H."/>
            <person name="Pangilinan J."/>
            <person name="Lipzen A."/>
            <person name="Riley R."/>
            <person name="Grigoriev I.V."/>
            <person name="Spatafora J.W."/>
            <person name="Choi I.-G."/>
        </authorList>
    </citation>
    <scope>NUCLEOTIDE SEQUENCE [LARGE SCALE GENOMIC DNA]</scope>
    <source>
        <strain evidence="1 2">KUC8140</strain>
    </source>
</reference>
<dbReference type="EMBL" id="KQ086108">
    <property type="protein sequence ID" value="KLO08058.1"/>
    <property type="molecule type" value="Genomic_DNA"/>
</dbReference>